<feature type="compositionally biased region" description="Low complexity" evidence="1">
    <location>
        <begin position="898"/>
        <end position="909"/>
    </location>
</feature>
<dbReference type="Proteomes" id="UP000748025">
    <property type="component" value="Unassembled WGS sequence"/>
</dbReference>
<evidence type="ECO:0008006" key="5">
    <source>
        <dbReference type="Google" id="ProtNLM"/>
    </source>
</evidence>
<feature type="region of interest" description="Disordered" evidence="1">
    <location>
        <begin position="892"/>
        <end position="923"/>
    </location>
</feature>
<protein>
    <recommendedName>
        <fullName evidence="5">Glycoprotease family protein</fullName>
    </recommendedName>
</protein>
<feature type="transmembrane region" description="Helical" evidence="2">
    <location>
        <begin position="609"/>
        <end position="631"/>
    </location>
</feature>
<dbReference type="AlphaFoldDB" id="A0A9P7N9P1"/>
<keyword evidence="2" id="KW-0472">Membrane</keyword>
<feature type="region of interest" description="Disordered" evidence="1">
    <location>
        <begin position="812"/>
        <end position="840"/>
    </location>
</feature>
<name>A0A9P7N9P1_9HYPO</name>
<evidence type="ECO:0000313" key="4">
    <source>
        <dbReference type="Proteomes" id="UP000748025"/>
    </source>
</evidence>
<sequence>MATSSMNRNIPSTAPSIKSPNVDDWEEWEDDEVVTPVDAYQQAEVGLCQPSASSLHDNITKTTSTRGSRISTAKIRRLKSRQRQKAQNAKAGIRLITDMSAFRRSNYNADNARGSPRARAGKFVDAAALRALEGEPSSSSVGNWNWLKKKNGKSPISATHDREDRFKGNQPSAEEDGPIVIGVSLASSERRHQDMGPETAPTSHYPQVHAIEKAGNTSNPNAQKSVWSPDTPDTSFSFSTRLAASKTISQAPVPVQFSREQTLPSVPALPTDYDKKTSPQNRTLSLELGKSPQEDSDSSTPHTLFEEDDVPSPQRRMKAKELDQSPESACSRSQGWWDHVITPFFDKTMSFSSRNHQMDFSPKDGDRKEPWAGCDDKPSPAAAVDVSSSSSSSRTILPTAAQASIVSVPAPQQCSSTYPDAHQHEGSRMPPAKAVRVPVAGSRAAATPRVVVTCDNSNTPDCPPPYSPPEKQQDGKHIRYRAVFPPGHPLHSQFPPTPRPASPGLGATMTSQRGAPSTIDHTPALLRTQTSHPVVSAPLPVRPTGTFVPPEHAYAASGTRHKVERRRRRHEKEDVIARRAGGFWRGRGCIPSKGCFGRTGREGRQRRRVWMMIWGGVIALLLLVILLAVFLTRRLQRYGAEQTPSIWVNLTDYPPMPTGVLTVVGPDNTAAKSGCTEPSTLWSCSLPKEQHASVLPYRPDQPTLVMQIQWDNGTARKWNAADGHEATAAAASVVRRAHGAASFARDGHLRLRQRQAQSQTVTTVFAPNPAPPTFKEMWFLGETTDDIRSDQKAGEPTPFYISLLPSANGLSMGGGPSLSRRESSPTIGNETFRNLIPPPDVEADGTSVPALLMPQPVQQPVRLFDRGLPTEHYGFYTYFKKTIFLKSITTQNQTEQGNNSHNNNNNNNSNDHDKNTTTDDAISLDKNGGCRKAEASHLVTWGETRLRIQIWTKLLEKNTSSLLKADGGGGGDGVVGSGSGSIRPLIRPGTMPYPVSITQDTHGGDPNKKLVWERAINERLQVQPDQAQALINNMGIGGTWINRRGRGDAKMGGFDGGTGGCRCEWVNWV</sequence>
<feature type="region of interest" description="Disordered" evidence="1">
    <location>
        <begin position="139"/>
        <end position="176"/>
    </location>
</feature>
<feature type="region of interest" description="Disordered" evidence="1">
    <location>
        <begin position="408"/>
        <end position="431"/>
    </location>
</feature>
<accession>A0A9P7N9P1</accession>
<keyword evidence="4" id="KW-1185">Reference proteome</keyword>
<organism evidence="3 4">
    <name type="scientific">Claviceps pusilla</name>
    <dbReference type="NCBI Taxonomy" id="123648"/>
    <lineage>
        <taxon>Eukaryota</taxon>
        <taxon>Fungi</taxon>
        <taxon>Dikarya</taxon>
        <taxon>Ascomycota</taxon>
        <taxon>Pezizomycotina</taxon>
        <taxon>Sordariomycetes</taxon>
        <taxon>Hypocreomycetidae</taxon>
        <taxon>Hypocreales</taxon>
        <taxon>Clavicipitaceae</taxon>
        <taxon>Claviceps</taxon>
    </lineage>
</organism>
<dbReference type="EMBL" id="SRPW01001113">
    <property type="protein sequence ID" value="KAG6006824.1"/>
    <property type="molecule type" value="Genomic_DNA"/>
</dbReference>
<feature type="region of interest" description="Disordered" evidence="1">
    <location>
        <begin position="253"/>
        <end position="332"/>
    </location>
</feature>
<feature type="region of interest" description="Disordered" evidence="1">
    <location>
        <begin position="354"/>
        <end position="391"/>
    </location>
</feature>
<evidence type="ECO:0000256" key="1">
    <source>
        <dbReference type="SAM" id="MobiDB-lite"/>
    </source>
</evidence>
<dbReference type="OrthoDB" id="10259622at2759"/>
<keyword evidence="2" id="KW-1133">Transmembrane helix</keyword>
<comment type="caution">
    <text evidence="3">The sequence shown here is derived from an EMBL/GenBank/DDBJ whole genome shotgun (WGS) entry which is preliminary data.</text>
</comment>
<evidence type="ECO:0000313" key="3">
    <source>
        <dbReference type="EMBL" id="KAG6006824.1"/>
    </source>
</evidence>
<feature type="compositionally biased region" description="Basic and acidic residues" evidence="1">
    <location>
        <begin position="361"/>
        <end position="378"/>
    </location>
</feature>
<feature type="compositionally biased region" description="Polar residues" evidence="1">
    <location>
        <begin position="408"/>
        <end position="418"/>
    </location>
</feature>
<keyword evidence="2" id="KW-0812">Transmembrane</keyword>
<proteinExistence type="predicted"/>
<gene>
    <name evidence="3" type="ORF">E4U43_000395</name>
</gene>
<feature type="region of interest" description="Disordered" evidence="1">
    <location>
        <begin position="1"/>
        <end position="23"/>
    </location>
</feature>
<reference evidence="3" key="1">
    <citation type="journal article" date="2020" name="bioRxiv">
        <title>Whole genome comparisons of ergot fungi reveals the divergence and evolution of species within the genus Claviceps are the result of varying mechanisms driving genome evolution and host range expansion.</title>
        <authorList>
            <person name="Wyka S.A."/>
            <person name="Mondo S.J."/>
            <person name="Liu M."/>
            <person name="Dettman J."/>
            <person name="Nalam V."/>
            <person name="Broders K.D."/>
        </authorList>
    </citation>
    <scope>NUCLEOTIDE SEQUENCE</scope>
    <source>
        <strain evidence="3">CCC 602</strain>
    </source>
</reference>
<feature type="compositionally biased region" description="Polar residues" evidence="1">
    <location>
        <begin position="1"/>
        <end position="19"/>
    </location>
</feature>
<evidence type="ECO:0000256" key="2">
    <source>
        <dbReference type="SAM" id="Phobius"/>
    </source>
</evidence>